<evidence type="ECO:0000313" key="5">
    <source>
        <dbReference type="Proteomes" id="UP000030635"/>
    </source>
</evidence>
<feature type="domain" description="Acetyl xylan esterase" evidence="3">
    <location>
        <begin position="1"/>
        <end position="318"/>
    </location>
</feature>
<keyword evidence="5" id="KW-1185">Reference proteome</keyword>
<feature type="active site" description="Charge relay system" evidence="1">
    <location>
        <position position="302"/>
    </location>
</feature>
<dbReference type="STRING" id="1561.NPD11_752"/>
<feature type="active site" description="Nucleophile" evidence="1">
    <location>
        <position position="183"/>
    </location>
</feature>
<evidence type="ECO:0000313" key="4">
    <source>
        <dbReference type="EMBL" id="AIY84448.1"/>
    </source>
</evidence>
<dbReference type="Proteomes" id="UP000030635">
    <property type="component" value="Chromosome"/>
</dbReference>
<dbReference type="InterPro" id="IPR029058">
    <property type="entry name" value="AB_hydrolase_fold"/>
</dbReference>
<dbReference type="PANTHER" id="PTHR40111:SF1">
    <property type="entry name" value="CEPHALOSPORIN-C DEACETYLASE"/>
    <property type="match status" value="1"/>
</dbReference>
<dbReference type="Pfam" id="PF05448">
    <property type="entry name" value="AXE1"/>
    <property type="match status" value="1"/>
</dbReference>
<evidence type="ECO:0000256" key="2">
    <source>
        <dbReference type="PIRSR" id="PIRSR639069-2"/>
    </source>
</evidence>
<dbReference type="RefSeq" id="WP_039314988.1">
    <property type="nucleotide sequence ID" value="NZ_CP006905.1"/>
</dbReference>
<proteinExistence type="predicted"/>
<dbReference type="InterPro" id="IPR008391">
    <property type="entry name" value="AXE1_dom"/>
</dbReference>
<dbReference type="AlphaFoldDB" id="A0A0A7FXY6"/>
<dbReference type="PANTHER" id="PTHR40111">
    <property type="entry name" value="CEPHALOSPORIN-C DEACETYLASE"/>
    <property type="match status" value="1"/>
</dbReference>
<feature type="binding site" evidence="2">
    <location>
        <position position="92"/>
    </location>
    <ligand>
        <name>substrate</name>
    </ligand>
</feature>
<dbReference type="EMBL" id="CP006905">
    <property type="protein sequence ID" value="AIY84448.1"/>
    <property type="molecule type" value="Genomic_DNA"/>
</dbReference>
<dbReference type="eggNOG" id="COG3458">
    <property type="taxonomic scope" value="Bacteria"/>
</dbReference>
<dbReference type="HOGENOM" id="CLU_054209_0_0_9"/>
<dbReference type="KEGG" id="cbv:U729_2266"/>
<name>A0A0A7FXY6_9CLOT</name>
<evidence type="ECO:0000259" key="3">
    <source>
        <dbReference type="Pfam" id="PF05448"/>
    </source>
</evidence>
<evidence type="ECO:0000256" key="1">
    <source>
        <dbReference type="PIRSR" id="PIRSR639069-1"/>
    </source>
</evidence>
<organism evidence="4 5">
    <name type="scientific">Clostridium baratii str. Sullivan</name>
    <dbReference type="NCBI Taxonomy" id="1415775"/>
    <lineage>
        <taxon>Bacteria</taxon>
        <taxon>Bacillati</taxon>
        <taxon>Bacillota</taxon>
        <taxon>Clostridia</taxon>
        <taxon>Eubacteriales</taxon>
        <taxon>Clostridiaceae</taxon>
        <taxon>Clostridium</taxon>
    </lineage>
</organism>
<dbReference type="GO" id="GO:0052689">
    <property type="term" value="F:carboxylic ester hydrolase activity"/>
    <property type="evidence" value="ECO:0007669"/>
    <property type="project" value="TreeGrafter"/>
</dbReference>
<gene>
    <name evidence="4" type="primary">axe1</name>
    <name evidence="4" type="ORF">U729_2266</name>
</gene>
<dbReference type="Gene3D" id="3.40.50.1820">
    <property type="entry name" value="alpha/beta hydrolase"/>
    <property type="match status" value="1"/>
</dbReference>
<sequence>MPMIDMPLEKLYKYNGISPSPKDLEEFWDENIKSLEDIELNVEIIESEFKCPFAKCYHLYFTGTNGARIHAKFIKPNKIEGKIPALLEFHGYQGGSFDWSSKLVYAANGMCVAALDCRGQAGLSQDVGGTLGITVKGHIVRGLQEGRDKLLYKDIFLDTVLLARIVMNLDFIDENRVGTMGGSQGGALALACAALEPRIKKVFAFYPFLCDFKRVWEMDLGGDAYDELKRYFKFIDPAHETEEYVFNTLAYIDIQNLAHRIKAEVTMLTGLMDDICPPSTQFAAYNKIKSSKNIIVFPEWGHESISYGLNDRIYNWSITI</sequence>
<protein>
    <submittedName>
        <fullName evidence="4">Xylan esterase 1</fullName>
    </submittedName>
</protein>
<dbReference type="GO" id="GO:0005976">
    <property type="term" value="P:polysaccharide metabolic process"/>
    <property type="evidence" value="ECO:0007669"/>
    <property type="project" value="TreeGrafter"/>
</dbReference>
<feature type="active site" description="Charge relay system" evidence="1">
    <location>
        <position position="273"/>
    </location>
</feature>
<accession>A0A0A7FXY6</accession>
<dbReference type="OrthoDB" id="9770528at2"/>
<dbReference type="InterPro" id="IPR039069">
    <property type="entry name" value="CE7"/>
</dbReference>
<reference evidence="4 5" key="1">
    <citation type="journal article" date="2015" name="Infect. Genet. Evol.">
        <title>Genomic sequences of six botulinum neurotoxin-producing strains representing three clostridial species illustrate the mobility and diversity of botulinum neurotoxin genes.</title>
        <authorList>
            <person name="Smith T.J."/>
            <person name="Hill K.K."/>
            <person name="Xie G."/>
            <person name="Foley B.T."/>
            <person name="Williamson C.H."/>
            <person name="Foster J.T."/>
            <person name="Johnson S.L."/>
            <person name="Chertkov O."/>
            <person name="Teshima H."/>
            <person name="Gibbons H.S."/>
            <person name="Johnsky L.A."/>
            <person name="Karavis M.A."/>
            <person name="Smith L.A."/>
        </authorList>
    </citation>
    <scope>NUCLEOTIDE SEQUENCE [LARGE SCALE GENOMIC DNA]</scope>
    <source>
        <strain evidence="4">Sullivan</strain>
    </source>
</reference>
<dbReference type="SUPFAM" id="SSF53474">
    <property type="entry name" value="alpha/beta-Hydrolases"/>
    <property type="match status" value="1"/>
</dbReference>